<name>A0A7W7WK57_9ACTN</name>
<evidence type="ECO:0000313" key="2">
    <source>
        <dbReference type="Proteomes" id="UP000573327"/>
    </source>
</evidence>
<comment type="caution">
    <text evidence="1">The sequence shown here is derived from an EMBL/GenBank/DDBJ whole genome shotgun (WGS) entry which is preliminary data.</text>
</comment>
<dbReference type="AlphaFoldDB" id="A0A7W7WK57"/>
<evidence type="ECO:0000313" key="1">
    <source>
        <dbReference type="EMBL" id="MBB4949665.1"/>
    </source>
</evidence>
<gene>
    <name evidence="1" type="ORF">F4556_005200</name>
</gene>
<organism evidence="1 2">
    <name type="scientific">Kitasatospora gansuensis</name>
    <dbReference type="NCBI Taxonomy" id="258050"/>
    <lineage>
        <taxon>Bacteria</taxon>
        <taxon>Bacillati</taxon>
        <taxon>Actinomycetota</taxon>
        <taxon>Actinomycetes</taxon>
        <taxon>Kitasatosporales</taxon>
        <taxon>Streptomycetaceae</taxon>
        <taxon>Kitasatospora</taxon>
    </lineage>
</organism>
<reference evidence="1 2" key="1">
    <citation type="submission" date="2020-08" db="EMBL/GenBank/DDBJ databases">
        <title>Sequencing the genomes of 1000 actinobacteria strains.</title>
        <authorList>
            <person name="Klenk H.-P."/>
        </authorList>
    </citation>
    <scope>NUCLEOTIDE SEQUENCE [LARGE SCALE GENOMIC DNA]</scope>
    <source>
        <strain evidence="1 2">DSM 44786</strain>
    </source>
</reference>
<dbReference type="Proteomes" id="UP000573327">
    <property type="component" value="Unassembled WGS sequence"/>
</dbReference>
<protein>
    <submittedName>
        <fullName evidence="1">Uncharacterized protein</fullName>
    </submittedName>
</protein>
<dbReference type="RefSeq" id="WP_184920176.1">
    <property type="nucleotide sequence ID" value="NZ_JACHJR010000001.1"/>
</dbReference>
<keyword evidence="2" id="KW-1185">Reference proteome</keyword>
<accession>A0A7W7WK57</accession>
<dbReference type="EMBL" id="JACHJR010000001">
    <property type="protein sequence ID" value="MBB4949665.1"/>
    <property type="molecule type" value="Genomic_DNA"/>
</dbReference>
<proteinExistence type="predicted"/>
<sequence>MNLAGIDWGDAPTWCGVVAASVAGVFAVRSFGKLKEQVEDQRQALAEQRAFIADQRTLMTDQVATMAAERAELSAVADARKSEQARQMRLAVQPGSGTTIADVMNNSGGPVRDVAVKFGAYHANHAIEVHPAQPYQTRGQQRTSPVDLVGPGRRFHFVSSALSETTLANSRPMLTFKDSAGVGWSLDENGELLCTDEV</sequence>